<keyword evidence="3" id="KW-1185">Reference proteome</keyword>
<proteinExistence type="predicted"/>
<dbReference type="EMBL" id="KQ460045">
    <property type="protein sequence ID" value="KPJ18143.1"/>
    <property type="molecule type" value="Genomic_DNA"/>
</dbReference>
<reference evidence="2 3" key="1">
    <citation type="journal article" date="2015" name="Nat. Commun.">
        <title>Outbred genome sequencing and CRISPR/Cas9 gene editing in butterflies.</title>
        <authorList>
            <person name="Li X."/>
            <person name="Fan D."/>
            <person name="Zhang W."/>
            <person name="Liu G."/>
            <person name="Zhang L."/>
            <person name="Zhao L."/>
            <person name="Fang X."/>
            <person name="Chen L."/>
            <person name="Dong Y."/>
            <person name="Chen Y."/>
            <person name="Ding Y."/>
            <person name="Zhao R."/>
            <person name="Feng M."/>
            <person name="Zhu Y."/>
            <person name="Feng Y."/>
            <person name="Jiang X."/>
            <person name="Zhu D."/>
            <person name="Xiang H."/>
            <person name="Feng X."/>
            <person name="Li S."/>
            <person name="Wang J."/>
            <person name="Zhang G."/>
            <person name="Kronforst M.R."/>
            <person name="Wang W."/>
        </authorList>
    </citation>
    <scope>NUCLEOTIDE SEQUENCE [LARGE SCALE GENOMIC DNA]</scope>
    <source>
        <strain evidence="2">Ya'a_city_454_Pm</strain>
        <tissue evidence="2">Whole body</tissue>
    </source>
</reference>
<evidence type="ECO:0000256" key="1">
    <source>
        <dbReference type="SAM" id="MobiDB-lite"/>
    </source>
</evidence>
<name>A0A194RJY6_PAPMA</name>
<organism evidence="2 3">
    <name type="scientific">Papilio machaon</name>
    <name type="common">Old World swallowtail butterfly</name>
    <dbReference type="NCBI Taxonomy" id="76193"/>
    <lineage>
        <taxon>Eukaryota</taxon>
        <taxon>Metazoa</taxon>
        <taxon>Ecdysozoa</taxon>
        <taxon>Arthropoda</taxon>
        <taxon>Hexapoda</taxon>
        <taxon>Insecta</taxon>
        <taxon>Pterygota</taxon>
        <taxon>Neoptera</taxon>
        <taxon>Endopterygota</taxon>
        <taxon>Lepidoptera</taxon>
        <taxon>Glossata</taxon>
        <taxon>Ditrysia</taxon>
        <taxon>Papilionoidea</taxon>
        <taxon>Papilionidae</taxon>
        <taxon>Papilioninae</taxon>
        <taxon>Papilio</taxon>
    </lineage>
</organism>
<evidence type="ECO:0000313" key="3">
    <source>
        <dbReference type="Proteomes" id="UP000053240"/>
    </source>
</evidence>
<protein>
    <submittedName>
        <fullName evidence="2">Uncharacterized protein</fullName>
    </submittedName>
</protein>
<sequence>MQTSYKRMRAVCRHSRSRCQLRGRRMWRHSDLPHAKGWLLFTAHAIATVSCSLSLLITAVGSIKPLAARRVPSVFHEVFEWLTTTSCHLYTELSRAFFGISTLAQRPPLVLTACTLYISTSAALSAGLCNNCPRFFHCRQLLPAARLQQAAILPASHPRSMAIARGSGPPEASARGSSTAVRYTSRSTSTATARGSTTVSNYCPRLDHRQQLLPAARPPLAETARGSTTVSSYCPRLDHRQQLLPAARPPSAATARGSTTVSTYCSRLVSAGCYCSRPNHCR</sequence>
<feature type="region of interest" description="Disordered" evidence="1">
    <location>
        <begin position="161"/>
        <end position="197"/>
    </location>
</feature>
<accession>A0A194RJY6</accession>
<evidence type="ECO:0000313" key="2">
    <source>
        <dbReference type="EMBL" id="KPJ18143.1"/>
    </source>
</evidence>
<dbReference type="InParanoid" id="A0A194RJY6"/>
<dbReference type="Proteomes" id="UP000053240">
    <property type="component" value="Unassembled WGS sequence"/>
</dbReference>
<gene>
    <name evidence="2" type="ORF">RR48_11991</name>
</gene>
<feature type="compositionally biased region" description="Low complexity" evidence="1">
    <location>
        <begin position="177"/>
        <end position="197"/>
    </location>
</feature>
<dbReference type="AlphaFoldDB" id="A0A194RJY6"/>